<feature type="region of interest" description="Disordered" evidence="1">
    <location>
        <begin position="520"/>
        <end position="569"/>
    </location>
</feature>
<dbReference type="AlphaFoldDB" id="A0A2H3DCZ6"/>
<dbReference type="STRING" id="47427.A0A2H3DCZ6"/>
<dbReference type="Gene3D" id="3.30.710.10">
    <property type="entry name" value="Potassium Channel Kv1.1, Chain A"/>
    <property type="match status" value="2"/>
</dbReference>
<name>A0A2H3DCZ6_ARMGA</name>
<dbReference type="InParanoid" id="A0A2H3DCZ6"/>
<dbReference type="EMBL" id="KZ293681">
    <property type="protein sequence ID" value="PBK86967.1"/>
    <property type="molecule type" value="Genomic_DNA"/>
</dbReference>
<dbReference type="InterPro" id="IPR000210">
    <property type="entry name" value="BTB/POZ_dom"/>
</dbReference>
<dbReference type="SMART" id="SM00225">
    <property type="entry name" value="BTB"/>
    <property type="match status" value="2"/>
</dbReference>
<dbReference type="PROSITE" id="PS50097">
    <property type="entry name" value="BTB"/>
    <property type="match status" value="1"/>
</dbReference>
<dbReference type="OrthoDB" id="2593747at2759"/>
<dbReference type="InterPro" id="IPR011333">
    <property type="entry name" value="SKP1/BTB/POZ_sf"/>
</dbReference>
<proteinExistence type="predicted"/>
<dbReference type="PANTHER" id="PTHR47022">
    <property type="entry name" value="BTB AND MATH DOMAIN-CONTAINING PROTEIN 36-RELATED"/>
    <property type="match status" value="1"/>
</dbReference>
<dbReference type="CDD" id="cd18186">
    <property type="entry name" value="BTB_POZ_ZBTB_KLHL-like"/>
    <property type="match status" value="1"/>
</dbReference>
<evidence type="ECO:0000256" key="1">
    <source>
        <dbReference type="SAM" id="MobiDB-lite"/>
    </source>
</evidence>
<organism evidence="3 4">
    <name type="scientific">Armillaria gallica</name>
    <name type="common">Bulbous honey fungus</name>
    <name type="synonym">Armillaria bulbosa</name>
    <dbReference type="NCBI Taxonomy" id="47427"/>
    <lineage>
        <taxon>Eukaryota</taxon>
        <taxon>Fungi</taxon>
        <taxon>Dikarya</taxon>
        <taxon>Basidiomycota</taxon>
        <taxon>Agaricomycotina</taxon>
        <taxon>Agaricomycetes</taxon>
        <taxon>Agaricomycetidae</taxon>
        <taxon>Agaricales</taxon>
        <taxon>Marasmiineae</taxon>
        <taxon>Physalacriaceae</taxon>
        <taxon>Armillaria</taxon>
    </lineage>
</organism>
<feature type="compositionally biased region" description="Pro residues" evidence="1">
    <location>
        <begin position="474"/>
        <end position="483"/>
    </location>
</feature>
<dbReference type="OMA" id="WQVHISI"/>
<dbReference type="PANTHER" id="PTHR47022:SF1">
    <property type="entry name" value="BTB AND MATH DOMAIN-CONTAINING PROTEIN 36-RELATED"/>
    <property type="match status" value="1"/>
</dbReference>
<reference evidence="4" key="1">
    <citation type="journal article" date="2017" name="Nat. Ecol. Evol.">
        <title>Genome expansion and lineage-specific genetic innovations in the forest pathogenic fungi Armillaria.</title>
        <authorList>
            <person name="Sipos G."/>
            <person name="Prasanna A.N."/>
            <person name="Walter M.C."/>
            <person name="O'Connor E."/>
            <person name="Balint B."/>
            <person name="Krizsan K."/>
            <person name="Kiss B."/>
            <person name="Hess J."/>
            <person name="Varga T."/>
            <person name="Slot J."/>
            <person name="Riley R."/>
            <person name="Boka B."/>
            <person name="Rigling D."/>
            <person name="Barry K."/>
            <person name="Lee J."/>
            <person name="Mihaltcheva S."/>
            <person name="LaButti K."/>
            <person name="Lipzen A."/>
            <person name="Waldron R."/>
            <person name="Moloney N.M."/>
            <person name="Sperisen C."/>
            <person name="Kredics L."/>
            <person name="Vagvoelgyi C."/>
            <person name="Patrignani A."/>
            <person name="Fitzpatrick D."/>
            <person name="Nagy I."/>
            <person name="Doyle S."/>
            <person name="Anderson J.B."/>
            <person name="Grigoriev I.V."/>
            <person name="Gueldener U."/>
            <person name="Muensterkoetter M."/>
            <person name="Nagy L.G."/>
        </authorList>
    </citation>
    <scope>NUCLEOTIDE SEQUENCE [LARGE SCALE GENOMIC DNA]</scope>
    <source>
        <strain evidence="4">Ar21-2</strain>
    </source>
</reference>
<evidence type="ECO:0000313" key="3">
    <source>
        <dbReference type="EMBL" id="PBK86967.1"/>
    </source>
</evidence>
<accession>A0A2H3DCZ6</accession>
<dbReference type="Pfam" id="PF00651">
    <property type="entry name" value="BTB"/>
    <property type="match status" value="1"/>
</dbReference>
<dbReference type="Proteomes" id="UP000217790">
    <property type="component" value="Unassembled WGS sequence"/>
</dbReference>
<sequence length="569" mass="62968">MNVTTPSGACIRNSKFYWEPVTFLVENQLFKVARHLFVDSSEVFSTMFSLPQGNVGVVDGYDDEHPLVLQDVKSAAFEHLLTALVSGKQTIPPALGQDGWISVLKLASMWGMHAIRRLAIDELTKLNMSDVDRVVYGKEYAVVDWVMSGYRDLISRKAVITAEDVSKLTVPTCLNVWQVHISISELDREKYDYGGARRSTSHRLLEKMFSSELGDVSQRSQAFGDKVFPYTITLIIHQCGAVAMDVETPSKAYVQTKHFYWEPITILVEDQLFKVTRRMFEESSEVFSTMFSLPQGGSSPVDASGDEHPLVLQGIKSTDFENLLKAIVDAGRQVAPKSETEWLSALKLATMWGMSNIRRTAINEITQLKSMSDVDQVILGKDYAVVDWVISGYQALTKRKTIVSIEDASRLTLPTCLKVWQAQVSTSNPAPAAGLRFGERPEHQILNDIFSSELDEVYERGLALGDGARSRPPRFSPQAPPPMSQGCGSDKPEHDTLNNMFASELDEVYHRGLAFGDGVRPSKPRVSANPRKLPPGITGIPSSRHFPFGGPPSSLSVTISPSSKSGGRY</sequence>
<feature type="region of interest" description="Disordered" evidence="1">
    <location>
        <begin position="466"/>
        <end position="491"/>
    </location>
</feature>
<feature type="domain" description="BTB" evidence="2">
    <location>
        <begin position="19"/>
        <end position="93"/>
    </location>
</feature>
<evidence type="ECO:0000259" key="2">
    <source>
        <dbReference type="PROSITE" id="PS50097"/>
    </source>
</evidence>
<dbReference type="SUPFAM" id="SSF54695">
    <property type="entry name" value="POZ domain"/>
    <property type="match status" value="2"/>
</dbReference>
<evidence type="ECO:0000313" key="4">
    <source>
        <dbReference type="Proteomes" id="UP000217790"/>
    </source>
</evidence>
<gene>
    <name evidence="3" type="ORF">ARMGADRAFT_1066309</name>
</gene>
<protein>
    <recommendedName>
        <fullName evidence="2">BTB domain-containing protein</fullName>
    </recommendedName>
</protein>
<feature type="compositionally biased region" description="Low complexity" evidence="1">
    <location>
        <begin position="551"/>
        <end position="569"/>
    </location>
</feature>
<keyword evidence="4" id="KW-1185">Reference proteome</keyword>